<proteinExistence type="predicted"/>
<dbReference type="AlphaFoldDB" id="A0A4P6EF31"/>
<keyword evidence="1" id="KW-0472">Membrane</keyword>
<dbReference type="EMBL" id="CP035494">
    <property type="protein sequence ID" value="QAY60960.1"/>
    <property type="molecule type" value="Genomic_DNA"/>
</dbReference>
<dbReference type="KEGG" id="mprt:ET475_13820"/>
<reference evidence="2 3" key="1">
    <citation type="submission" date="2019-01" db="EMBL/GenBank/DDBJ databases">
        <title>Genome sequencing of strain DFW100M-13.</title>
        <authorList>
            <person name="Heo J."/>
            <person name="Kim S.-J."/>
            <person name="Kim J.-S."/>
            <person name="Hong S.-B."/>
            <person name="Kwon S.-W."/>
        </authorList>
    </citation>
    <scope>NUCLEOTIDE SEQUENCE [LARGE SCALE GENOMIC DNA]</scope>
    <source>
        <strain evidence="2 3">DFW100M-13</strain>
    </source>
</reference>
<keyword evidence="3" id="KW-1185">Reference proteome</keyword>
<protein>
    <submittedName>
        <fullName evidence="2">Uncharacterized protein</fullName>
    </submittedName>
</protein>
<evidence type="ECO:0000313" key="3">
    <source>
        <dbReference type="Proteomes" id="UP000293995"/>
    </source>
</evidence>
<gene>
    <name evidence="2" type="ORF">ET475_13820</name>
</gene>
<evidence type="ECO:0000313" key="2">
    <source>
        <dbReference type="EMBL" id="QAY60960.1"/>
    </source>
</evidence>
<dbReference type="RefSeq" id="WP_129391444.1">
    <property type="nucleotide sequence ID" value="NZ_CP035494.1"/>
</dbReference>
<keyword evidence="1" id="KW-1133">Transmembrane helix</keyword>
<keyword evidence="1" id="KW-0812">Transmembrane</keyword>
<organism evidence="2 3">
    <name type="scientific">Microbacterium protaetiae</name>
    <dbReference type="NCBI Taxonomy" id="2509458"/>
    <lineage>
        <taxon>Bacteria</taxon>
        <taxon>Bacillati</taxon>
        <taxon>Actinomycetota</taxon>
        <taxon>Actinomycetes</taxon>
        <taxon>Micrococcales</taxon>
        <taxon>Microbacteriaceae</taxon>
        <taxon>Microbacterium</taxon>
    </lineage>
</organism>
<name>A0A4P6EF31_9MICO</name>
<feature type="transmembrane region" description="Helical" evidence="1">
    <location>
        <begin position="6"/>
        <end position="26"/>
    </location>
</feature>
<dbReference type="OrthoDB" id="4231797at2"/>
<evidence type="ECO:0000256" key="1">
    <source>
        <dbReference type="SAM" id="Phobius"/>
    </source>
</evidence>
<dbReference type="Proteomes" id="UP000293995">
    <property type="component" value="Chromosome"/>
</dbReference>
<accession>A0A4P6EF31</accession>
<sequence>MTLPLWLQIVALVIPAAVAIFSALWASKSARRAQRAEHESARLRALEDRVAQKKYELYQPFLQTLGDMLTPSRNAAATKKLEDVIADFQTFVTVWGSDEVVEAFYRYRTAANSSPPTLVIMRLMADFLVAVRRDVAWPETHILNLHAIGMRINDLAEHPEMVEALAMPLNELFEREKWEAPFDLPSAR</sequence>